<sequence length="113" mass="12678">MGRQLSPEQNTFFIPIPLIVEVVRLVRITESIEARSLHLLHTGSHLLLAESMTLPKLVLVLAYPIQEHRFVVQIETSVTVVTFHRPADGTNTKRCSHLIRSSCAPFNHGSQTV</sequence>
<dbReference type="EMBL" id="VSSQ01068610">
    <property type="protein sequence ID" value="MPN20772.1"/>
    <property type="molecule type" value="Genomic_DNA"/>
</dbReference>
<comment type="caution">
    <text evidence="1">The sequence shown here is derived from an EMBL/GenBank/DDBJ whole genome shotgun (WGS) entry which is preliminary data.</text>
</comment>
<reference evidence="1" key="1">
    <citation type="submission" date="2019-08" db="EMBL/GenBank/DDBJ databases">
        <authorList>
            <person name="Kucharzyk K."/>
            <person name="Murdoch R.W."/>
            <person name="Higgins S."/>
            <person name="Loffler F."/>
        </authorList>
    </citation>
    <scope>NUCLEOTIDE SEQUENCE</scope>
</reference>
<organism evidence="1">
    <name type="scientific">bioreactor metagenome</name>
    <dbReference type="NCBI Taxonomy" id="1076179"/>
    <lineage>
        <taxon>unclassified sequences</taxon>
        <taxon>metagenomes</taxon>
        <taxon>ecological metagenomes</taxon>
    </lineage>
</organism>
<evidence type="ECO:0000313" key="1">
    <source>
        <dbReference type="EMBL" id="MPN20772.1"/>
    </source>
</evidence>
<proteinExistence type="predicted"/>
<gene>
    <name evidence="1" type="ORF">SDC9_168151</name>
</gene>
<name>A0A645G495_9ZZZZ</name>
<protein>
    <submittedName>
        <fullName evidence="1">Uncharacterized protein</fullName>
    </submittedName>
</protein>
<accession>A0A645G495</accession>
<dbReference type="AlphaFoldDB" id="A0A645G495"/>